<dbReference type="Gene3D" id="3.40.50.720">
    <property type="entry name" value="NAD(P)-binding Rossmann-like Domain"/>
    <property type="match status" value="1"/>
</dbReference>
<dbReference type="SMART" id="SM00829">
    <property type="entry name" value="PKS_ER"/>
    <property type="match status" value="1"/>
</dbReference>
<organism evidence="6 7">
    <name type="scientific">Aspergillus sclerotialis</name>
    <dbReference type="NCBI Taxonomy" id="2070753"/>
    <lineage>
        <taxon>Eukaryota</taxon>
        <taxon>Fungi</taxon>
        <taxon>Dikarya</taxon>
        <taxon>Ascomycota</taxon>
        <taxon>Pezizomycotina</taxon>
        <taxon>Eurotiomycetes</taxon>
        <taxon>Eurotiomycetidae</taxon>
        <taxon>Eurotiales</taxon>
        <taxon>Aspergillaceae</taxon>
        <taxon>Aspergillus</taxon>
        <taxon>Aspergillus subgen. Polypaecilum</taxon>
    </lineage>
</organism>
<dbReference type="InterPro" id="IPR011032">
    <property type="entry name" value="GroES-like_sf"/>
</dbReference>
<dbReference type="SUPFAM" id="SSF50129">
    <property type="entry name" value="GroES-like"/>
    <property type="match status" value="1"/>
</dbReference>
<dbReference type="Proteomes" id="UP000266188">
    <property type="component" value="Unassembled WGS sequence"/>
</dbReference>
<accession>A0A3A2ZWP9</accession>
<dbReference type="Gene3D" id="3.90.180.10">
    <property type="entry name" value="Medium-chain alcohol dehydrogenases, catalytic domain"/>
    <property type="match status" value="1"/>
</dbReference>
<dbReference type="GO" id="GO:0016651">
    <property type="term" value="F:oxidoreductase activity, acting on NAD(P)H"/>
    <property type="evidence" value="ECO:0007669"/>
    <property type="project" value="InterPro"/>
</dbReference>
<dbReference type="Pfam" id="PF08240">
    <property type="entry name" value="ADH_N"/>
    <property type="match status" value="1"/>
</dbReference>
<dbReference type="STRING" id="2070753.A0A3A2ZWP9"/>
<dbReference type="InterPro" id="IPR036291">
    <property type="entry name" value="NAD(P)-bd_dom_sf"/>
</dbReference>
<dbReference type="CDD" id="cd08249">
    <property type="entry name" value="enoyl_reductase_like"/>
    <property type="match status" value="1"/>
</dbReference>
<proteinExistence type="inferred from homology"/>
<keyword evidence="4" id="KW-0560">Oxidoreductase</keyword>
<comment type="similarity">
    <text evidence="1">Belongs to the zinc-containing alcohol dehydrogenase family.</text>
</comment>
<dbReference type="EMBL" id="MVGC01000009">
    <property type="protein sequence ID" value="RJE27120.1"/>
    <property type="molecule type" value="Genomic_DNA"/>
</dbReference>
<keyword evidence="3" id="KW-0521">NADP</keyword>
<dbReference type="SUPFAM" id="SSF51735">
    <property type="entry name" value="NAD(P)-binding Rossmann-fold domains"/>
    <property type="match status" value="1"/>
</dbReference>
<dbReference type="AlphaFoldDB" id="A0A3A2ZWP9"/>
<dbReference type="InterPro" id="IPR020843">
    <property type="entry name" value="ER"/>
</dbReference>
<evidence type="ECO:0000313" key="6">
    <source>
        <dbReference type="EMBL" id="RJE27120.1"/>
    </source>
</evidence>
<evidence type="ECO:0000259" key="5">
    <source>
        <dbReference type="SMART" id="SM00829"/>
    </source>
</evidence>
<sequence length="382" mass="41224">MVPLKQHHLPPGFTPDSVSLPVYQTVIAQNNQGVPTIYDDAPLPTPESHMVLVKTVAVSINPCDWKMPSRFPSPGARIGCDFAGTILSIGPDAARIRPDLQVGDRVCGGIHGSNPIDLPSGTFAEYITAHADLLLKLPKHISFAQGAVLGGSVFATLWIALYDSLGLAGTPDAPLEGEIPPVLVYGGSTSTGTASLQILRASGYKPVTTCSPHNFALVKEYGAEEAFDYNSPTCAADIKAYTKGRLRHVLDIITDLPSQAICYETFGRVGGKYTCLELPSEELHLRRTVKKEMIVGLAASGKEIALADGYERPANPRYRAESARFFQTVQQMLDAGRFKPHPAKVLSGRFEGILEGIEILRSKGTSGEKLVVFVDDSYNKFE</sequence>
<feature type="domain" description="Enoyl reductase (ER)" evidence="5">
    <location>
        <begin position="33"/>
        <end position="372"/>
    </location>
</feature>
<dbReference type="PANTHER" id="PTHR45348">
    <property type="entry name" value="HYPOTHETICAL OXIDOREDUCTASE (EUROFUNG)"/>
    <property type="match status" value="1"/>
</dbReference>
<protein>
    <submittedName>
        <fullName evidence="6">Zinc-binding dehydrogenase</fullName>
    </submittedName>
</protein>
<evidence type="ECO:0000256" key="1">
    <source>
        <dbReference type="ARBA" id="ARBA00008072"/>
    </source>
</evidence>
<name>A0A3A2ZWP9_9EURO</name>
<evidence type="ECO:0000256" key="4">
    <source>
        <dbReference type="ARBA" id="ARBA00023002"/>
    </source>
</evidence>
<reference evidence="7" key="1">
    <citation type="submission" date="2017-02" db="EMBL/GenBank/DDBJ databases">
        <authorList>
            <person name="Tafer H."/>
            <person name="Lopandic K."/>
        </authorList>
    </citation>
    <scope>NUCLEOTIDE SEQUENCE [LARGE SCALE GENOMIC DNA]</scope>
    <source>
        <strain evidence="7">CBS 366.77</strain>
    </source>
</reference>
<comment type="caution">
    <text evidence="6">The sequence shown here is derived from an EMBL/GenBank/DDBJ whole genome shotgun (WGS) entry which is preliminary data.</text>
</comment>
<evidence type="ECO:0000256" key="2">
    <source>
        <dbReference type="ARBA" id="ARBA00022741"/>
    </source>
</evidence>
<dbReference type="InterPro" id="IPR013154">
    <property type="entry name" value="ADH-like_N"/>
</dbReference>
<evidence type="ECO:0000313" key="7">
    <source>
        <dbReference type="Proteomes" id="UP000266188"/>
    </source>
</evidence>
<keyword evidence="7" id="KW-1185">Reference proteome</keyword>
<dbReference type="OrthoDB" id="48317at2759"/>
<gene>
    <name evidence="6" type="ORF">PHISCL_00587</name>
</gene>
<dbReference type="PANTHER" id="PTHR45348:SF1">
    <property type="entry name" value="TRANS-ENOYL REDUCTASE STHE"/>
    <property type="match status" value="1"/>
</dbReference>
<dbReference type="GO" id="GO:0000166">
    <property type="term" value="F:nucleotide binding"/>
    <property type="evidence" value="ECO:0007669"/>
    <property type="project" value="UniProtKB-KW"/>
</dbReference>
<keyword evidence="2" id="KW-0547">Nucleotide-binding</keyword>
<dbReference type="InterPro" id="IPR047122">
    <property type="entry name" value="Trans-enoyl_RdTase-like"/>
</dbReference>
<evidence type="ECO:0000256" key="3">
    <source>
        <dbReference type="ARBA" id="ARBA00022857"/>
    </source>
</evidence>